<dbReference type="RefSeq" id="WP_257789385.1">
    <property type="nucleotide sequence ID" value="NZ_CP015105.1"/>
</dbReference>
<proteinExistence type="predicted"/>
<reference evidence="1 2" key="1">
    <citation type="submission" date="2016-10" db="EMBL/GenBank/DDBJ databases">
        <authorList>
            <person name="de Groot N.N."/>
        </authorList>
    </citation>
    <scope>NUCLEOTIDE SEQUENCE [LARGE SCALE GENOMIC DNA]</scope>
    <source>
        <strain evidence="1 2">OGL-20</strain>
    </source>
</reference>
<sequence>MIGYVVRRTGKMHKKKLGFMKAKHAEIVVVDTLDHTHYLAILER</sequence>
<name>A0A1I0PK99_9EURY</name>
<accession>A0A1I0PK99</accession>
<protein>
    <submittedName>
        <fullName evidence="1">Uncharacterized protein</fullName>
    </submittedName>
</protein>
<dbReference type="AlphaFoldDB" id="A0A1I0PK99"/>
<evidence type="ECO:0000313" key="1">
    <source>
        <dbReference type="EMBL" id="SEW14779.1"/>
    </source>
</evidence>
<dbReference type="EMBL" id="FOIW01000002">
    <property type="protein sequence ID" value="SEW14779.1"/>
    <property type="molecule type" value="Genomic_DNA"/>
</dbReference>
<gene>
    <name evidence="1" type="ORF">SAMN05216170_1881</name>
</gene>
<dbReference type="Proteomes" id="UP000182125">
    <property type="component" value="Unassembled WGS sequence"/>
</dbReference>
<dbReference type="GeneID" id="74354274"/>
<organism evidence="1 2">
    <name type="scientific">Thermococcus thioreducens</name>
    <dbReference type="NCBI Taxonomy" id="277988"/>
    <lineage>
        <taxon>Archaea</taxon>
        <taxon>Methanobacteriati</taxon>
        <taxon>Methanobacteriota</taxon>
        <taxon>Thermococci</taxon>
        <taxon>Thermococcales</taxon>
        <taxon>Thermococcaceae</taxon>
        <taxon>Thermococcus</taxon>
    </lineage>
</organism>
<evidence type="ECO:0000313" key="2">
    <source>
        <dbReference type="Proteomes" id="UP000182125"/>
    </source>
</evidence>